<organism evidence="9 10">
    <name type="scientific">Microthyrium microscopicum</name>
    <dbReference type="NCBI Taxonomy" id="703497"/>
    <lineage>
        <taxon>Eukaryota</taxon>
        <taxon>Fungi</taxon>
        <taxon>Dikarya</taxon>
        <taxon>Ascomycota</taxon>
        <taxon>Pezizomycotina</taxon>
        <taxon>Dothideomycetes</taxon>
        <taxon>Dothideomycetes incertae sedis</taxon>
        <taxon>Microthyriales</taxon>
        <taxon>Microthyriaceae</taxon>
        <taxon>Microthyrium</taxon>
    </lineage>
</organism>
<evidence type="ECO:0000259" key="7">
    <source>
        <dbReference type="Pfam" id="PF07731"/>
    </source>
</evidence>
<evidence type="ECO:0000256" key="3">
    <source>
        <dbReference type="ARBA" id="ARBA00023002"/>
    </source>
</evidence>
<dbReference type="GO" id="GO:0016491">
    <property type="term" value="F:oxidoreductase activity"/>
    <property type="evidence" value="ECO:0007669"/>
    <property type="project" value="UniProtKB-KW"/>
</dbReference>
<feature type="domain" description="Plastocyanin-like" evidence="8">
    <location>
        <begin position="74"/>
        <end position="188"/>
    </location>
</feature>
<evidence type="ECO:0000313" key="9">
    <source>
        <dbReference type="EMBL" id="KAF2670499.1"/>
    </source>
</evidence>
<dbReference type="FunFam" id="2.60.40.420:FF:000021">
    <property type="entry name" value="Extracellular dihydrogeodin oxidase/laccase"/>
    <property type="match status" value="1"/>
</dbReference>
<sequence>MKLSISLIIHFWTVLVFAHVEYPNYGAPLPRFLPYANSKPGVAPWGDRTSKNTDPYLGTPSTGMTRKYKFTLSRSKIAPDGFNKDVILVNGQFPGPMIEANWGDWIEVDLINNITSPEEGAAIHWHGLQQRETPWMDGVPGISQCAIAPNKQMKYRFRADRYGTSWYHSHYSSQYVDGITGAMVIYGPDHVDFEVDLGPVLLHDWRHESYEAVNEEVMRVRLQDIVNIPKLLGLLPIASANLINGKGAYNNCGSTEAKNCSSGWKRQLQTLNFEKGKRYKLRLANVGGDGTQKFGIDGHNLTVVATDYTQIEPYETNIVTLAVGQRSDVIVTATGNDGESFWARSRVAWCSLTWQGEAMAMVRYPKADLTLEPKSKAQVDNSSWCAGDPLPLSKPYYPMDAEEPTTIRTFNTFYTINSTGHLMFSFNFPETFKGNYSTPLLSKANQGIASQKWSSFDQVYDFASNQTIRVVLNNPTYMQNAHAIHLHGHDMMVLAEGTGNWDEKTLNLKNPIRRDTQIVVPNGHIVFQYKADNPGLWPFHCHIPWHVSDGLVMNFLEHPDKVRSLSTIPSAMKQTCSEWEDWVRGRFLPDQN</sequence>
<evidence type="ECO:0000256" key="2">
    <source>
        <dbReference type="ARBA" id="ARBA00022723"/>
    </source>
</evidence>
<dbReference type="Pfam" id="PF07731">
    <property type="entry name" value="Cu-oxidase_2"/>
    <property type="match status" value="1"/>
</dbReference>
<dbReference type="GO" id="GO:0005507">
    <property type="term" value="F:copper ion binding"/>
    <property type="evidence" value="ECO:0007669"/>
    <property type="project" value="InterPro"/>
</dbReference>
<dbReference type="InterPro" id="IPR033138">
    <property type="entry name" value="Cu_oxidase_CS"/>
</dbReference>
<dbReference type="CDD" id="cd13854">
    <property type="entry name" value="CuRO_1_MaLCC_like"/>
    <property type="match status" value="1"/>
</dbReference>
<dbReference type="InterPro" id="IPR011706">
    <property type="entry name" value="Cu-oxidase_C"/>
</dbReference>
<gene>
    <name evidence="9" type="ORF">BT63DRAFT_454688</name>
</gene>
<evidence type="ECO:0000256" key="4">
    <source>
        <dbReference type="ARBA" id="ARBA00023008"/>
    </source>
</evidence>
<evidence type="ECO:0008006" key="11">
    <source>
        <dbReference type="Google" id="ProtNLM"/>
    </source>
</evidence>
<keyword evidence="4" id="KW-0186">Copper</keyword>
<accession>A0A6A6UDU6</accession>
<dbReference type="Proteomes" id="UP000799302">
    <property type="component" value="Unassembled WGS sequence"/>
</dbReference>
<feature type="domain" description="Plastocyanin-like" evidence="6">
    <location>
        <begin position="199"/>
        <end position="364"/>
    </location>
</feature>
<evidence type="ECO:0000259" key="6">
    <source>
        <dbReference type="Pfam" id="PF00394"/>
    </source>
</evidence>
<dbReference type="Gene3D" id="2.60.40.420">
    <property type="entry name" value="Cupredoxins - blue copper proteins"/>
    <property type="match status" value="3"/>
</dbReference>
<dbReference type="PROSITE" id="PS00080">
    <property type="entry name" value="MULTICOPPER_OXIDASE2"/>
    <property type="match status" value="1"/>
</dbReference>
<proteinExistence type="inferred from homology"/>
<feature type="chain" id="PRO_5025449345" description="Multicopper oxidase" evidence="5">
    <location>
        <begin position="19"/>
        <end position="592"/>
    </location>
</feature>
<dbReference type="Pfam" id="PF00394">
    <property type="entry name" value="Cu-oxidase"/>
    <property type="match status" value="1"/>
</dbReference>
<name>A0A6A6UDU6_9PEZI</name>
<dbReference type="PANTHER" id="PTHR11709:SF145">
    <property type="entry name" value="LCC1"/>
    <property type="match status" value="1"/>
</dbReference>
<dbReference type="CDD" id="cd13901">
    <property type="entry name" value="CuRO_3_MaLCC_like"/>
    <property type="match status" value="1"/>
</dbReference>
<dbReference type="AlphaFoldDB" id="A0A6A6UDU6"/>
<dbReference type="InterPro" id="IPR045087">
    <property type="entry name" value="Cu-oxidase_fam"/>
</dbReference>
<feature type="signal peptide" evidence="5">
    <location>
        <begin position="1"/>
        <end position="18"/>
    </location>
</feature>
<dbReference type="InterPro" id="IPR002355">
    <property type="entry name" value="Cu_oxidase_Cu_BS"/>
</dbReference>
<evidence type="ECO:0000259" key="8">
    <source>
        <dbReference type="Pfam" id="PF07732"/>
    </source>
</evidence>
<dbReference type="InterPro" id="IPR011707">
    <property type="entry name" value="Cu-oxidase-like_N"/>
</dbReference>
<evidence type="ECO:0000313" key="10">
    <source>
        <dbReference type="Proteomes" id="UP000799302"/>
    </source>
</evidence>
<keyword evidence="10" id="KW-1185">Reference proteome</keyword>
<protein>
    <recommendedName>
        <fullName evidence="11">Multicopper oxidase</fullName>
    </recommendedName>
</protein>
<dbReference type="InterPro" id="IPR001117">
    <property type="entry name" value="Cu-oxidase_2nd"/>
</dbReference>
<dbReference type="PANTHER" id="PTHR11709">
    <property type="entry name" value="MULTI-COPPER OXIDASE"/>
    <property type="match status" value="1"/>
</dbReference>
<feature type="domain" description="Plastocyanin-like" evidence="7">
    <location>
        <begin position="449"/>
        <end position="560"/>
    </location>
</feature>
<comment type="similarity">
    <text evidence="1">Belongs to the multicopper oxidase family.</text>
</comment>
<dbReference type="PROSITE" id="PS00079">
    <property type="entry name" value="MULTICOPPER_OXIDASE1"/>
    <property type="match status" value="1"/>
</dbReference>
<dbReference type="EMBL" id="MU004234">
    <property type="protein sequence ID" value="KAF2670499.1"/>
    <property type="molecule type" value="Genomic_DNA"/>
</dbReference>
<reference evidence="9" key="1">
    <citation type="journal article" date="2020" name="Stud. Mycol.">
        <title>101 Dothideomycetes genomes: a test case for predicting lifestyles and emergence of pathogens.</title>
        <authorList>
            <person name="Haridas S."/>
            <person name="Albert R."/>
            <person name="Binder M."/>
            <person name="Bloem J."/>
            <person name="Labutti K."/>
            <person name="Salamov A."/>
            <person name="Andreopoulos B."/>
            <person name="Baker S."/>
            <person name="Barry K."/>
            <person name="Bills G."/>
            <person name="Bluhm B."/>
            <person name="Cannon C."/>
            <person name="Castanera R."/>
            <person name="Culley D."/>
            <person name="Daum C."/>
            <person name="Ezra D."/>
            <person name="Gonzalez J."/>
            <person name="Henrissat B."/>
            <person name="Kuo A."/>
            <person name="Liang C."/>
            <person name="Lipzen A."/>
            <person name="Lutzoni F."/>
            <person name="Magnuson J."/>
            <person name="Mondo S."/>
            <person name="Nolan M."/>
            <person name="Ohm R."/>
            <person name="Pangilinan J."/>
            <person name="Park H.-J."/>
            <person name="Ramirez L."/>
            <person name="Alfaro M."/>
            <person name="Sun H."/>
            <person name="Tritt A."/>
            <person name="Yoshinaga Y."/>
            <person name="Zwiers L.-H."/>
            <person name="Turgeon B."/>
            <person name="Goodwin S."/>
            <person name="Spatafora J."/>
            <person name="Crous P."/>
            <person name="Grigoriev I."/>
        </authorList>
    </citation>
    <scope>NUCLEOTIDE SEQUENCE</scope>
    <source>
        <strain evidence="9">CBS 115976</strain>
    </source>
</reference>
<evidence type="ECO:0000256" key="5">
    <source>
        <dbReference type="SAM" id="SignalP"/>
    </source>
</evidence>
<keyword evidence="5" id="KW-0732">Signal</keyword>
<dbReference type="SUPFAM" id="SSF49503">
    <property type="entry name" value="Cupredoxins"/>
    <property type="match status" value="3"/>
</dbReference>
<evidence type="ECO:0000256" key="1">
    <source>
        <dbReference type="ARBA" id="ARBA00010609"/>
    </source>
</evidence>
<dbReference type="OrthoDB" id="2121828at2759"/>
<dbReference type="InterPro" id="IPR008972">
    <property type="entry name" value="Cupredoxin"/>
</dbReference>
<dbReference type="Pfam" id="PF07732">
    <property type="entry name" value="Cu-oxidase_3"/>
    <property type="match status" value="1"/>
</dbReference>
<keyword evidence="3" id="KW-0560">Oxidoreductase</keyword>
<keyword evidence="2" id="KW-0479">Metal-binding</keyword>